<dbReference type="Pfam" id="PF02770">
    <property type="entry name" value="Acyl-CoA_dh_M"/>
    <property type="match status" value="1"/>
</dbReference>
<dbReference type="Gene3D" id="1.20.140.10">
    <property type="entry name" value="Butyryl-CoA Dehydrogenase, subunit A, domain 3"/>
    <property type="match status" value="1"/>
</dbReference>
<dbReference type="Gene3D" id="2.40.110.10">
    <property type="entry name" value="Butyryl-CoA Dehydrogenase, subunit A, domain 2"/>
    <property type="match status" value="1"/>
</dbReference>
<keyword evidence="4 6" id="KW-0274">FAD</keyword>
<feature type="domain" description="Acyl-CoA oxidase/dehydrogenase middle" evidence="8">
    <location>
        <begin position="123"/>
        <end position="202"/>
    </location>
</feature>
<dbReference type="PANTHER" id="PTHR43292">
    <property type="entry name" value="ACYL-COA DEHYDROGENASE"/>
    <property type="match status" value="1"/>
</dbReference>
<accession>A0A7Z0BUT1</accession>
<evidence type="ECO:0000256" key="3">
    <source>
        <dbReference type="ARBA" id="ARBA00022630"/>
    </source>
</evidence>
<feature type="domain" description="Acyl-CoA dehydrogenase/oxidase C-terminal" evidence="7">
    <location>
        <begin position="229"/>
        <end position="394"/>
    </location>
</feature>
<dbReference type="InterPro" id="IPR036250">
    <property type="entry name" value="AcylCo_DH-like_C"/>
</dbReference>
<feature type="domain" description="Acyl-CoA dehydrogenase/oxidase N-terminal" evidence="9">
    <location>
        <begin position="6"/>
        <end position="117"/>
    </location>
</feature>
<evidence type="ECO:0000256" key="6">
    <source>
        <dbReference type="RuleBase" id="RU362125"/>
    </source>
</evidence>
<evidence type="ECO:0000256" key="2">
    <source>
        <dbReference type="ARBA" id="ARBA00009347"/>
    </source>
</evidence>
<dbReference type="GO" id="GO:0050660">
    <property type="term" value="F:flavin adenine dinucleotide binding"/>
    <property type="evidence" value="ECO:0007669"/>
    <property type="project" value="InterPro"/>
</dbReference>
<dbReference type="Proteomes" id="UP000522081">
    <property type="component" value="Unassembled WGS sequence"/>
</dbReference>
<dbReference type="Pfam" id="PF00441">
    <property type="entry name" value="Acyl-CoA_dh_1"/>
    <property type="match status" value="1"/>
</dbReference>
<evidence type="ECO:0000256" key="1">
    <source>
        <dbReference type="ARBA" id="ARBA00001974"/>
    </source>
</evidence>
<dbReference type="AlphaFoldDB" id="A0A7Z0BUT1"/>
<dbReference type="PANTHER" id="PTHR43292:SF3">
    <property type="entry name" value="ACYL-COA DEHYDROGENASE FADE29"/>
    <property type="match status" value="1"/>
</dbReference>
<dbReference type="EMBL" id="JACBZF010000002">
    <property type="protein sequence ID" value="NYH95508.1"/>
    <property type="molecule type" value="Genomic_DNA"/>
</dbReference>
<comment type="caution">
    <text evidence="10">The sequence shown here is derived from an EMBL/GenBank/DDBJ whole genome shotgun (WGS) entry which is preliminary data.</text>
</comment>
<keyword evidence="3 6" id="KW-0285">Flavoprotein</keyword>
<sequence length="396" mass="44482">MSRSGELAEFRKEVADFCESRLPEDIRRKVLLNQHLEKGDFVRWMRILHEKGWLIAHWPEEYGGKDWPRLKRWVFENELYRLGSPWLAPFGVTYVGPVIYTFGTEAQKKRWLGPTARHDIWWAQGYSEPNAGSDLANLQTRAVRDGDHYIVTGHKIWTSMAQWADMIFALVRTDPDAKPQHGISFLLIDLKSPGVSIRPIKSINLVEDLNEVFFDAVRVPADNLIGEEGRGWTYAKFLLDNERLISAEVGKAQRLMEQLRFFLRETSAGGRPLIEMPSWRSRIAELDLRLRSLVSLCNAMFAELEAGDDPGLSASMLKIESAELLQAISGAQIDALSEGGLSYQAEALDPDSPVPHVAPEGASGALGEYLHGRVYSIWGGSSEIQKNIIAKAVLGL</sequence>
<gene>
    <name evidence="10" type="ORF">FHS75_001827</name>
</gene>
<keyword evidence="5 6" id="KW-0560">Oxidoreductase</keyword>
<dbReference type="FunFam" id="2.40.110.10:FF:000011">
    <property type="entry name" value="Acyl-CoA dehydrogenase FadE34"/>
    <property type="match status" value="1"/>
</dbReference>
<dbReference type="Gene3D" id="1.10.540.10">
    <property type="entry name" value="Acyl-CoA dehydrogenase/oxidase, N-terminal domain"/>
    <property type="match status" value="1"/>
</dbReference>
<evidence type="ECO:0000313" key="10">
    <source>
        <dbReference type="EMBL" id="NYH95508.1"/>
    </source>
</evidence>
<evidence type="ECO:0000256" key="5">
    <source>
        <dbReference type="ARBA" id="ARBA00023002"/>
    </source>
</evidence>
<evidence type="ECO:0000259" key="8">
    <source>
        <dbReference type="Pfam" id="PF02770"/>
    </source>
</evidence>
<organism evidence="10 11">
    <name type="scientific">Novosphingobium marinum</name>
    <dbReference type="NCBI Taxonomy" id="1514948"/>
    <lineage>
        <taxon>Bacteria</taxon>
        <taxon>Pseudomonadati</taxon>
        <taxon>Pseudomonadota</taxon>
        <taxon>Alphaproteobacteria</taxon>
        <taxon>Sphingomonadales</taxon>
        <taxon>Sphingomonadaceae</taxon>
        <taxon>Novosphingobium</taxon>
    </lineage>
</organism>
<comment type="similarity">
    <text evidence="2 6">Belongs to the acyl-CoA dehydrogenase family.</text>
</comment>
<name>A0A7Z0BUT1_9SPHN</name>
<dbReference type="RefSeq" id="WP_179407349.1">
    <property type="nucleotide sequence ID" value="NZ_BMGF01000002.1"/>
</dbReference>
<proteinExistence type="inferred from homology"/>
<dbReference type="SUPFAM" id="SSF47203">
    <property type="entry name" value="Acyl-CoA dehydrogenase C-terminal domain-like"/>
    <property type="match status" value="1"/>
</dbReference>
<dbReference type="InterPro" id="IPR046373">
    <property type="entry name" value="Acyl-CoA_Oxase/DH_mid-dom_sf"/>
</dbReference>
<keyword evidence="11" id="KW-1185">Reference proteome</keyword>
<dbReference type="GO" id="GO:0005886">
    <property type="term" value="C:plasma membrane"/>
    <property type="evidence" value="ECO:0007669"/>
    <property type="project" value="TreeGrafter"/>
</dbReference>
<dbReference type="SUPFAM" id="SSF56645">
    <property type="entry name" value="Acyl-CoA dehydrogenase NM domain-like"/>
    <property type="match status" value="1"/>
</dbReference>
<dbReference type="InterPro" id="IPR009075">
    <property type="entry name" value="AcylCo_DH/oxidase_C"/>
</dbReference>
<dbReference type="InterPro" id="IPR052161">
    <property type="entry name" value="Mycobact_Acyl-CoA_DH"/>
</dbReference>
<protein>
    <recommendedName>
        <fullName evidence="12">Acyl-CoA dehydrogenase</fullName>
    </recommendedName>
</protein>
<dbReference type="InterPro" id="IPR009100">
    <property type="entry name" value="AcylCoA_DH/oxidase_NM_dom_sf"/>
</dbReference>
<dbReference type="Pfam" id="PF02771">
    <property type="entry name" value="Acyl-CoA_dh_N"/>
    <property type="match status" value="1"/>
</dbReference>
<evidence type="ECO:0000313" key="11">
    <source>
        <dbReference type="Proteomes" id="UP000522081"/>
    </source>
</evidence>
<evidence type="ECO:0000259" key="9">
    <source>
        <dbReference type="Pfam" id="PF02771"/>
    </source>
</evidence>
<dbReference type="InterPro" id="IPR037069">
    <property type="entry name" value="AcylCoA_DH/ox_N_sf"/>
</dbReference>
<reference evidence="10 11" key="1">
    <citation type="submission" date="2020-07" db="EMBL/GenBank/DDBJ databases">
        <title>Genomic Encyclopedia of Type Strains, Phase IV (KMG-IV): sequencing the most valuable type-strain genomes for metagenomic binning, comparative biology and taxonomic classification.</title>
        <authorList>
            <person name="Goeker M."/>
        </authorList>
    </citation>
    <scope>NUCLEOTIDE SEQUENCE [LARGE SCALE GENOMIC DNA]</scope>
    <source>
        <strain evidence="10 11">DSM 29043</strain>
    </source>
</reference>
<evidence type="ECO:0000256" key="4">
    <source>
        <dbReference type="ARBA" id="ARBA00022827"/>
    </source>
</evidence>
<dbReference type="GO" id="GO:0016627">
    <property type="term" value="F:oxidoreductase activity, acting on the CH-CH group of donors"/>
    <property type="evidence" value="ECO:0007669"/>
    <property type="project" value="InterPro"/>
</dbReference>
<evidence type="ECO:0008006" key="12">
    <source>
        <dbReference type="Google" id="ProtNLM"/>
    </source>
</evidence>
<dbReference type="InterPro" id="IPR006091">
    <property type="entry name" value="Acyl-CoA_Oxase/DH_mid-dom"/>
</dbReference>
<evidence type="ECO:0000259" key="7">
    <source>
        <dbReference type="Pfam" id="PF00441"/>
    </source>
</evidence>
<comment type="cofactor">
    <cofactor evidence="1 6">
        <name>FAD</name>
        <dbReference type="ChEBI" id="CHEBI:57692"/>
    </cofactor>
</comment>
<dbReference type="InterPro" id="IPR013786">
    <property type="entry name" value="AcylCoA_DH/ox_N"/>
</dbReference>